<accession>A0ABP4KE16</accession>
<dbReference type="PANTHER" id="PTHR43422">
    <property type="entry name" value="THIAMINE THIAZOLE SYNTHASE"/>
    <property type="match status" value="1"/>
</dbReference>
<comment type="caution">
    <text evidence="1">The sequence shown here is derived from an EMBL/GenBank/DDBJ whole genome shotgun (WGS) entry which is preliminary data.</text>
</comment>
<dbReference type="InterPro" id="IPR036188">
    <property type="entry name" value="FAD/NAD-bd_sf"/>
</dbReference>
<gene>
    <name evidence="1" type="ORF">GCM10009827_005360</name>
</gene>
<keyword evidence="2" id="KW-1185">Reference proteome</keyword>
<proteinExistence type="predicted"/>
<dbReference type="RefSeq" id="WP_344499078.1">
    <property type="nucleotide sequence ID" value="NZ_BAAAQD010000001.1"/>
</dbReference>
<evidence type="ECO:0000313" key="1">
    <source>
        <dbReference type="EMBL" id="GAA1500224.1"/>
    </source>
</evidence>
<keyword evidence="1" id="KW-0503">Monooxygenase</keyword>
<organism evidence="1 2">
    <name type="scientific">Dactylosporangium maewongense</name>
    <dbReference type="NCBI Taxonomy" id="634393"/>
    <lineage>
        <taxon>Bacteria</taxon>
        <taxon>Bacillati</taxon>
        <taxon>Actinomycetota</taxon>
        <taxon>Actinomycetes</taxon>
        <taxon>Micromonosporales</taxon>
        <taxon>Micromonosporaceae</taxon>
        <taxon>Dactylosporangium</taxon>
    </lineage>
</organism>
<dbReference type="SUPFAM" id="SSF51905">
    <property type="entry name" value="FAD/NAD(P)-binding domain"/>
    <property type="match status" value="1"/>
</dbReference>
<name>A0ABP4KE16_9ACTN</name>
<dbReference type="Gene3D" id="3.50.50.60">
    <property type="entry name" value="FAD/NAD(P)-binding domain"/>
    <property type="match status" value="1"/>
</dbReference>
<dbReference type="PANTHER" id="PTHR43422:SF3">
    <property type="entry name" value="THIAMINE THIAZOLE SYNTHASE"/>
    <property type="match status" value="1"/>
</dbReference>
<dbReference type="EMBL" id="BAAAQD010000001">
    <property type="protein sequence ID" value="GAA1500224.1"/>
    <property type="molecule type" value="Genomic_DNA"/>
</dbReference>
<reference evidence="2" key="1">
    <citation type="journal article" date="2019" name="Int. J. Syst. Evol. Microbiol.">
        <title>The Global Catalogue of Microorganisms (GCM) 10K type strain sequencing project: providing services to taxonomists for standard genome sequencing and annotation.</title>
        <authorList>
            <consortium name="The Broad Institute Genomics Platform"/>
            <consortium name="The Broad Institute Genome Sequencing Center for Infectious Disease"/>
            <person name="Wu L."/>
            <person name="Ma J."/>
        </authorList>
    </citation>
    <scope>NUCLEOTIDE SEQUENCE [LARGE SCALE GENOMIC DNA]</scope>
    <source>
        <strain evidence="2">JCM 15933</strain>
    </source>
</reference>
<dbReference type="GO" id="GO:0004497">
    <property type="term" value="F:monooxygenase activity"/>
    <property type="evidence" value="ECO:0007669"/>
    <property type="project" value="UniProtKB-KW"/>
</dbReference>
<sequence>MTRPSTHAVILGASIAGLLAARALSDTFGTVTVIDRDDLTGTGPRKGVPQGRHAHMLFAKGREVLEDLFPGLTGELVAAGALTVDVQAGFAWHNGPNPMARAASDLVVLAVSRPALEDYLRARVGKLPNVALRGGLEATGLLHDPATGGGTVTGARVVPAGAGPGGAAAIVIEELRADLVVDATGRGNRGTTWLGELGYAPPEQDSVMAGVVYATREYERRPLASGMLGVLTGVTPEYPYGAALLPMEGDRWILTLAGLGDDLPPTDEAGFAAYATRLPIGDLAEVVHGARPLGPARPFRVPASVRRRYERIPRHPEGFLAFGDAICAFNPIYGQGMTVAALEALELRAAVAGGLDGLPRRFYARASKVIDTPWDMAVGGDLAFPSVPGRRTAKIRFFNWYIAKLLRAAETSPEVAVAFHRTVNLTAPPERLFAPAILRRVFLGRP</sequence>
<evidence type="ECO:0000313" key="2">
    <source>
        <dbReference type="Proteomes" id="UP001501470"/>
    </source>
</evidence>
<protein>
    <submittedName>
        <fullName evidence="1">FAD-binding monooxygenase</fullName>
    </submittedName>
</protein>
<keyword evidence="1" id="KW-0560">Oxidoreductase</keyword>
<dbReference type="Proteomes" id="UP001501470">
    <property type="component" value="Unassembled WGS sequence"/>
</dbReference>